<name>A0A2T5BQF9_9RHOB</name>
<gene>
    <name evidence="1" type="ORF">C8N32_11316</name>
</gene>
<reference evidence="1 2" key="1">
    <citation type="submission" date="2018-04" db="EMBL/GenBank/DDBJ databases">
        <title>Genomic Encyclopedia of Archaeal and Bacterial Type Strains, Phase II (KMG-II): from individual species to whole genera.</title>
        <authorList>
            <person name="Goeker M."/>
        </authorList>
    </citation>
    <scope>NUCLEOTIDE SEQUENCE [LARGE SCALE GENOMIC DNA]</scope>
    <source>
        <strain evidence="1 2">DSM 18064</strain>
    </source>
</reference>
<dbReference type="Proteomes" id="UP000243859">
    <property type="component" value="Unassembled WGS sequence"/>
</dbReference>
<dbReference type="AlphaFoldDB" id="A0A2T5BQF9"/>
<accession>A0A2T5BQF9</accession>
<keyword evidence="2" id="KW-1185">Reference proteome</keyword>
<sequence length="40" mass="3987">MTGAAPAFAAGLSVSAWCLFQGRRAEAMSVAILTGGAMLT</sequence>
<dbReference type="EMBL" id="QAAA01000013">
    <property type="protein sequence ID" value="PTN01408.1"/>
    <property type="molecule type" value="Genomic_DNA"/>
</dbReference>
<proteinExistence type="predicted"/>
<evidence type="ECO:0000313" key="1">
    <source>
        <dbReference type="EMBL" id="PTN01408.1"/>
    </source>
</evidence>
<comment type="caution">
    <text evidence="1">The sequence shown here is derived from an EMBL/GenBank/DDBJ whole genome shotgun (WGS) entry which is preliminary data.</text>
</comment>
<evidence type="ECO:0000313" key="2">
    <source>
        <dbReference type="Proteomes" id="UP000243859"/>
    </source>
</evidence>
<protein>
    <submittedName>
        <fullName evidence="1">Uncharacterized protein</fullName>
    </submittedName>
</protein>
<organism evidence="1 2">
    <name type="scientific">Rhodovulum imhoffii</name>
    <dbReference type="NCBI Taxonomy" id="365340"/>
    <lineage>
        <taxon>Bacteria</taxon>
        <taxon>Pseudomonadati</taxon>
        <taxon>Pseudomonadota</taxon>
        <taxon>Alphaproteobacteria</taxon>
        <taxon>Rhodobacterales</taxon>
        <taxon>Paracoccaceae</taxon>
        <taxon>Rhodovulum</taxon>
    </lineage>
</organism>
<dbReference type="RefSeq" id="WP_274610752.1">
    <property type="nucleotide sequence ID" value="NZ_NHSI01000063.1"/>
</dbReference>